<keyword evidence="2" id="KW-1185">Reference proteome</keyword>
<dbReference type="EMBL" id="MU003512">
    <property type="protein sequence ID" value="KAF2469412.1"/>
    <property type="molecule type" value="Genomic_DNA"/>
</dbReference>
<dbReference type="Proteomes" id="UP000799755">
    <property type="component" value="Unassembled WGS sequence"/>
</dbReference>
<gene>
    <name evidence="1" type="ORF">BDR25DRAFT_229395</name>
</gene>
<evidence type="ECO:0000313" key="1">
    <source>
        <dbReference type="EMBL" id="KAF2469412.1"/>
    </source>
</evidence>
<reference evidence="1" key="1">
    <citation type="journal article" date="2020" name="Stud. Mycol.">
        <title>101 Dothideomycetes genomes: a test case for predicting lifestyles and emergence of pathogens.</title>
        <authorList>
            <person name="Haridas S."/>
            <person name="Albert R."/>
            <person name="Binder M."/>
            <person name="Bloem J."/>
            <person name="Labutti K."/>
            <person name="Salamov A."/>
            <person name="Andreopoulos B."/>
            <person name="Baker S."/>
            <person name="Barry K."/>
            <person name="Bills G."/>
            <person name="Bluhm B."/>
            <person name="Cannon C."/>
            <person name="Castanera R."/>
            <person name="Culley D."/>
            <person name="Daum C."/>
            <person name="Ezra D."/>
            <person name="Gonzalez J."/>
            <person name="Henrissat B."/>
            <person name="Kuo A."/>
            <person name="Liang C."/>
            <person name="Lipzen A."/>
            <person name="Lutzoni F."/>
            <person name="Magnuson J."/>
            <person name="Mondo S."/>
            <person name="Nolan M."/>
            <person name="Ohm R."/>
            <person name="Pangilinan J."/>
            <person name="Park H.-J."/>
            <person name="Ramirez L."/>
            <person name="Alfaro M."/>
            <person name="Sun H."/>
            <person name="Tritt A."/>
            <person name="Yoshinaga Y."/>
            <person name="Zwiers L.-H."/>
            <person name="Turgeon B."/>
            <person name="Goodwin S."/>
            <person name="Spatafora J."/>
            <person name="Crous P."/>
            <person name="Grigoriev I."/>
        </authorList>
    </citation>
    <scope>NUCLEOTIDE SEQUENCE</scope>
    <source>
        <strain evidence="1">ATCC 200398</strain>
    </source>
</reference>
<feature type="non-terminal residue" evidence="1">
    <location>
        <position position="1"/>
    </location>
</feature>
<accession>A0ACB6QRC2</accession>
<name>A0ACB6QRC2_9PLEO</name>
<comment type="caution">
    <text evidence="1">The sequence shown here is derived from an EMBL/GenBank/DDBJ whole genome shotgun (WGS) entry which is preliminary data.</text>
</comment>
<evidence type="ECO:0000313" key="2">
    <source>
        <dbReference type="Proteomes" id="UP000799755"/>
    </source>
</evidence>
<organism evidence="1 2">
    <name type="scientific">Lindgomyces ingoldianus</name>
    <dbReference type="NCBI Taxonomy" id="673940"/>
    <lineage>
        <taxon>Eukaryota</taxon>
        <taxon>Fungi</taxon>
        <taxon>Dikarya</taxon>
        <taxon>Ascomycota</taxon>
        <taxon>Pezizomycotina</taxon>
        <taxon>Dothideomycetes</taxon>
        <taxon>Pleosporomycetidae</taxon>
        <taxon>Pleosporales</taxon>
        <taxon>Lindgomycetaceae</taxon>
        <taxon>Lindgomyces</taxon>
    </lineage>
</organism>
<proteinExistence type="predicted"/>
<sequence>GNVGSAIINELLKDGPHFNITAIIRPTSTYTAPPNSSIITKIADFTSLSSLADALEGHDAVANCISGGATQFEPMKLIIDAAIAAGVKFFFADEYVGNLMCDQFKRLPESFAGAKIRIRGYLEELGRQGKIQWTALNGGPFFDMWPAGFNIPARQARIYGTGNNPICWTPLPTIALAAANMLRNPAPAINRPIYINGVQNLTQNALLSAVETVVGEKLTVEQVDVNKINKHALIALERGEIEKAMKGLTISNQFYDGDNWSWEGVVMENELVGVEPVSVEAAVEQAIEKWGKDCPVVEAMFRVEACDI</sequence>
<protein>
    <submittedName>
        <fullName evidence="1">NAD(P)-binding protein</fullName>
    </submittedName>
</protein>